<name>A0ABU1G1K9_9GAMM</name>
<proteinExistence type="predicted"/>
<dbReference type="EMBL" id="JARWAK010000006">
    <property type="protein sequence ID" value="MDR5866805.1"/>
    <property type="molecule type" value="Genomic_DNA"/>
</dbReference>
<comment type="caution">
    <text evidence="1">The sequence shown here is derived from an EMBL/GenBank/DDBJ whole genome shotgun (WGS) entry which is preliminary data.</text>
</comment>
<keyword evidence="2" id="KW-1185">Reference proteome</keyword>
<sequence length="95" mass="9755">MMTTPNPMPLDDRLRRTAWLTAAGLLVLAAGWTIACWGVAGLPLGLASLAAAALALLRPEAPAASPEDEARCPAAGLRHFTQAGLLTLVALQLAA</sequence>
<organism evidence="1 2">
    <name type="scientific">Halomonas koreensis</name>
    <dbReference type="NCBI Taxonomy" id="245385"/>
    <lineage>
        <taxon>Bacteria</taxon>
        <taxon>Pseudomonadati</taxon>
        <taxon>Pseudomonadota</taxon>
        <taxon>Gammaproteobacteria</taxon>
        <taxon>Oceanospirillales</taxon>
        <taxon>Halomonadaceae</taxon>
        <taxon>Halomonas</taxon>
    </lineage>
</organism>
<dbReference type="RefSeq" id="WP_309652404.1">
    <property type="nucleotide sequence ID" value="NZ_JARWAK010000006.1"/>
</dbReference>
<accession>A0ABU1G1K9</accession>
<dbReference type="Proteomes" id="UP001264519">
    <property type="component" value="Unassembled WGS sequence"/>
</dbReference>
<protein>
    <submittedName>
        <fullName evidence="1">Uncharacterized protein</fullName>
    </submittedName>
</protein>
<gene>
    <name evidence="1" type="ORF">QC818_08420</name>
</gene>
<evidence type="ECO:0000313" key="2">
    <source>
        <dbReference type="Proteomes" id="UP001264519"/>
    </source>
</evidence>
<evidence type="ECO:0000313" key="1">
    <source>
        <dbReference type="EMBL" id="MDR5866805.1"/>
    </source>
</evidence>
<reference evidence="1 2" key="1">
    <citation type="submission" date="2023-04" db="EMBL/GenBank/DDBJ databases">
        <title>A long-awaited taxogenomic arrangement of the family Halomonadaceae.</title>
        <authorList>
            <person name="De La Haba R."/>
            <person name="Chuvochina M."/>
            <person name="Wittouck S."/>
            <person name="Arahal D.R."/>
            <person name="Sanchez-Porro C."/>
            <person name="Hugenholtz P."/>
            <person name="Ventosa A."/>
        </authorList>
    </citation>
    <scope>NUCLEOTIDE SEQUENCE [LARGE SCALE GENOMIC DNA]</scope>
    <source>
        <strain evidence="1 2">DSM 23530</strain>
    </source>
</reference>